<name>A0A448YV90_9STRA</name>
<protein>
    <submittedName>
        <fullName evidence="2">Uncharacterized protein</fullName>
    </submittedName>
</protein>
<dbReference type="Pfam" id="PF02672">
    <property type="entry name" value="CP12"/>
    <property type="match status" value="1"/>
</dbReference>
<evidence type="ECO:0000256" key="1">
    <source>
        <dbReference type="SAM" id="SignalP"/>
    </source>
</evidence>
<dbReference type="EMBL" id="CAACVS010000005">
    <property type="protein sequence ID" value="VEU33669.1"/>
    <property type="molecule type" value="Genomic_DNA"/>
</dbReference>
<proteinExistence type="predicted"/>
<gene>
    <name evidence="2" type="ORF">PSNMU_V1.4_AUG-EV-PASAV3_0003580</name>
</gene>
<dbReference type="OrthoDB" id="49346at2759"/>
<keyword evidence="1" id="KW-0732">Signal</keyword>
<evidence type="ECO:0000313" key="2">
    <source>
        <dbReference type="EMBL" id="VEU33669.1"/>
    </source>
</evidence>
<feature type="signal peptide" evidence="1">
    <location>
        <begin position="1"/>
        <end position="19"/>
    </location>
</feature>
<reference evidence="2 3" key="1">
    <citation type="submission" date="2019-01" db="EMBL/GenBank/DDBJ databases">
        <authorList>
            <person name="Ferrante I. M."/>
        </authorList>
    </citation>
    <scope>NUCLEOTIDE SEQUENCE [LARGE SCALE GENOMIC DNA]</scope>
    <source>
        <strain evidence="2 3">B856</strain>
    </source>
</reference>
<accession>A0A448YV90</accession>
<dbReference type="Proteomes" id="UP000291116">
    <property type="component" value="Unassembled WGS sequence"/>
</dbReference>
<evidence type="ECO:0000313" key="3">
    <source>
        <dbReference type="Proteomes" id="UP000291116"/>
    </source>
</evidence>
<dbReference type="AlphaFoldDB" id="A0A448YV90"/>
<keyword evidence="3" id="KW-1185">Reference proteome</keyword>
<organism evidence="2 3">
    <name type="scientific">Pseudo-nitzschia multistriata</name>
    <dbReference type="NCBI Taxonomy" id="183589"/>
    <lineage>
        <taxon>Eukaryota</taxon>
        <taxon>Sar</taxon>
        <taxon>Stramenopiles</taxon>
        <taxon>Ochrophyta</taxon>
        <taxon>Bacillariophyta</taxon>
        <taxon>Bacillariophyceae</taxon>
        <taxon>Bacillariophycidae</taxon>
        <taxon>Bacillariales</taxon>
        <taxon>Bacillariaceae</taxon>
        <taxon>Pseudo-nitzschia</taxon>
    </lineage>
</organism>
<sequence length="219" mass="23242">MKFVLPAVVAALASSSIEAFTAKISPRTTTQLKAVRSSSDALVAEALALSNKYGATSKEARLAWEAVEEINASDNSVASMGNLNDECDVEVVSQDCLEYNAALEELQELLQANQPKISALSEDISKTVSNVKLSVPNASAAPQSKELQAALEEARRITAEEGTTSPNAAVAWETVEQIAARGNTNAIGAKLTEDECFLEAAQEACAALEELSRIIENRN</sequence>
<feature type="chain" id="PRO_5019446687" evidence="1">
    <location>
        <begin position="20"/>
        <end position="219"/>
    </location>
</feature>